<dbReference type="AlphaFoldDB" id="A0A1M7PGF9"/>
<evidence type="ECO:0000256" key="3">
    <source>
        <dbReference type="ARBA" id="ARBA00022448"/>
    </source>
</evidence>
<accession>A0A1M7PGF9</accession>
<dbReference type="OrthoDB" id="19020at2"/>
<keyword evidence="5" id="KW-0653">Protein transport</keyword>
<gene>
    <name evidence="10" type="ORF">SAMN05216179_2176</name>
</gene>
<name>A0A1M7PGF9_9BACI</name>
<keyword evidence="10" id="KW-0966">Cell projection</keyword>
<evidence type="ECO:0000256" key="2">
    <source>
        <dbReference type="ARBA" id="ARBA00006602"/>
    </source>
</evidence>
<evidence type="ECO:0000256" key="6">
    <source>
        <dbReference type="ARBA" id="ARBA00023225"/>
    </source>
</evidence>
<dbReference type="InterPro" id="IPR018035">
    <property type="entry name" value="Flagellar_FliH/T3SS_HrpE"/>
</dbReference>
<dbReference type="PANTHER" id="PTHR34982">
    <property type="entry name" value="YOP PROTEINS TRANSLOCATION PROTEIN L"/>
    <property type="match status" value="1"/>
</dbReference>
<dbReference type="InterPro" id="IPR051472">
    <property type="entry name" value="T3SS_Stator/FliH"/>
</dbReference>
<organism evidence="10 11">
    <name type="scientific">Gracilibacillus kekensis</name>
    <dbReference type="NCBI Taxonomy" id="1027249"/>
    <lineage>
        <taxon>Bacteria</taxon>
        <taxon>Bacillati</taxon>
        <taxon>Bacillota</taxon>
        <taxon>Bacilli</taxon>
        <taxon>Bacillales</taxon>
        <taxon>Bacillaceae</taxon>
        <taxon>Gracilibacillus</taxon>
    </lineage>
</organism>
<evidence type="ECO:0000256" key="4">
    <source>
        <dbReference type="ARBA" id="ARBA00022795"/>
    </source>
</evidence>
<keyword evidence="4" id="KW-1005">Bacterial flagellum biogenesis</keyword>
<keyword evidence="3" id="KW-0813">Transport</keyword>
<dbReference type="PANTHER" id="PTHR34982:SF1">
    <property type="entry name" value="FLAGELLAR ASSEMBLY PROTEIN FLIH"/>
    <property type="match status" value="1"/>
</dbReference>
<feature type="domain" description="Flagellar assembly protein FliH/Type III secretion system HrpE" evidence="9">
    <location>
        <begin position="111"/>
        <end position="236"/>
    </location>
</feature>
<protein>
    <recommendedName>
        <fullName evidence="7">Flagellar assembly protein FliH</fullName>
    </recommendedName>
</protein>
<keyword evidence="10" id="KW-0282">Flagellum</keyword>
<evidence type="ECO:0000256" key="8">
    <source>
        <dbReference type="SAM" id="Coils"/>
    </source>
</evidence>
<evidence type="ECO:0000256" key="5">
    <source>
        <dbReference type="ARBA" id="ARBA00022927"/>
    </source>
</evidence>
<dbReference type="Proteomes" id="UP000184184">
    <property type="component" value="Unassembled WGS sequence"/>
</dbReference>
<evidence type="ECO:0000313" key="11">
    <source>
        <dbReference type="Proteomes" id="UP000184184"/>
    </source>
</evidence>
<reference evidence="10 11" key="1">
    <citation type="submission" date="2016-11" db="EMBL/GenBank/DDBJ databases">
        <authorList>
            <person name="Jaros S."/>
            <person name="Januszkiewicz K."/>
            <person name="Wedrychowicz H."/>
        </authorList>
    </citation>
    <scope>NUCLEOTIDE SEQUENCE [LARGE SCALE GENOMIC DNA]</scope>
    <source>
        <strain evidence="10 11">CGMCC 1.10681</strain>
    </source>
</reference>
<keyword evidence="10" id="KW-0969">Cilium</keyword>
<keyword evidence="6" id="KW-1006">Bacterial flagellum protein export</keyword>
<proteinExistence type="inferred from homology"/>
<dbReference type="GO" id="GO:0015031">
    <property type="term" value="P:protein transport"/>
    <property type="evidence" value="ECO:0007669"/>
    <property type="project" value="UniProtKB-KW"/>
</dbReference>
<dbReference type="GO" id="GO:0044781">
    <property type="term" value="P:bacterial-type flagellum organization"/>
    <property type="evidence" value="ECO:0007669"/>
    <property type="project" value="UniProtKB-KW"/>
</dbReference>
<comment type="similarity">
    <text evidence="2">Belongs to the FliH family.</text>
</comment>
<dbReference type="GO" id="GO:0005829">
    <property type="term" value="C:cytosol"/>
    <property type="evidence" value="ECO:0007669"/>
    <property type="project" value="TreeGrafter"/>
</dbReference>
<keyword evidence="8" id="KW-0175">Coiled coil</keyword>
<evidence type="ECO:0000256" key="7">
    <source>
        <dbReference type="NCBIfam" id="TIGR03825"/>
    </source>
</evidence>
<dbReference type="STRING" id="1027249.SAMN05216179_2176"/>
<sequence length="256" mass="29876">MILLSNNPLPNRQIHLRKIDIPKQNYSEQEAENQLQKMYKQIESANAELEKVIEEKRKMQEATNKEIQAAKENWEQEKLQYIEQAQQEGYQQGFEQGQKDSLTQYNTIITEAVDVLDNAKQEYYNIVAESDETVLEIAMATSEKVLHQVLEEDPAKFLGIVHSLINQVKDHPHIKLLVSSKYYTLLLENKEELSSILHNQMEFMIYPSADLKEEQVLIETPFGRIDASLDTQLEEIRTRLFHVVEEITRENTNDTK</sequence>
<dbReference type="EMBL" id="FRCZ01000004">
    <property type="protein sequence ID" value="SHN16178.1"/>
    <property type="molecule type" value="Genomic_DNA"/>
</dbReference>
<feature type="coiled-coil region" evidence="8">
    <location>
        <begin position="28"/>
        <end position="84"/>
    </location>
</feature>
<evidence type="ECO:0000256" key="1">
    <source>
        <dbReference type="ARBA" id="ARBA00003041"/>
    </source>
</evidence>
<keyword evidence="11" id="KW-1185">Reference proteome</keyword>
<comment type="function">
    <text evidence="1">Needed for flagellar regrowth and assembly.</text>
</comment>
<evidence type="ECO:0000313" key="10">
    <source>
        <dbReference type="EMBL" id="SHN16178.1"/>
    </source>
</evidence>
<evidence type="ECO:0000259" key="9">
    <source>
        <dbReference type="Pfam" id="PF02108"/>
    </source>
</evidence>
<dbReference type="NCBIfam" id="TIGR03825">
    <property type="entry name" value="FliH_bacil"/>
    <property type="match status" value="1"/>
</dbReference>
<dbReference type="Pfam" id="PF02108">
    <property type="entry name" value="FliH"/>
    <property type="match status" value="1"/>
</dbReference>
<dbReference type="InterPro" id="IPR022524">
    <property type="entry name" value="FliH_Bacilli"/>
</dbReference>